<accession>F8A5W5</accession>
<feature type="domain" description="DUF1540" evidence="1">
    <location>
        <begin position="13"/>
        <end position="45"/>
    </location>
</feature>
<dbReference type="RefSeq" id="WP_013884922.1">
    <property type="nucleotide sequence ID" value="NC_015671.1"/>
</dbReference>
<evidence type="ECO:0000313" key="2">
    <source>
        <dbReference type="EMBL" id="AEI13405.1"/>
    </source>
</evidence>
<dbReference type="HOGENOM" id="CLU_151939_1_0_11"/>
<dbReference type="KEGG" id="cga:Celgi_2912"/>
<evidence type="ECO:0000259" key="1">
    <source>
        <dbReference type="Pfam" id="PF07561"/>
    </source>
</evidence>
<feature type="domain" description="DUF1540" evidence="1">
    <location>
        <begin position="64"/>
        <end position="96"/>
    </location>
</feature>
<keyword evidence="3" id="KW-1185">Reference proteome</keyword>
<sequence length="100" mass="10204">MTDLMDLPAIAECSVAGCSYNDHSHCHAAAITIGGTSGDAQCATFIPLTVKGGLDKVLSHVGACQRAECSHNSHLECTADSIRVGAGQDTADCLTFAPVA</sequence>
<dbReference type="Pfam" id="PF07561">
    <property type="entry name" value="DUF1540"/>
    <property type="match status" value="2"/>
</dbReference>
<dbReference type="InterPro" id="IPR011437">
    <property type="entry name" value="DUF1540"/>
</dbReference>
<dbReference type="eggNOG" id="ENOG50331V9">
    <property type="taxonomic scope" value="Bacteria"/>
</dbReference>
<dbReference type="STRING" id="593907.Celgi_2912"/>
<dbReference type="Proteomes" id="UP000000485">
    <property type="component" value="Chromosome"/>
</dbReference>
<reference evidence="3" key="1">
    <citation type="submission" date="2011-04" db="EMBL/GenBank/DDBJ databases">
        <title>Complete sequence of Cellvibrio gilvus ATCC 13127.</title>
        <authorList>
            <person name="Lucas S."/>
            <person name="Han J."/>
            <person name="Lapidus A."/>
            <person name="Cheng J.-F."/>
            <person name="Goodwin L."/>
            <person name="Pitluck S."/>
            <person name="Peters L."/>
            <person name="Munk A."/>
            <person name="Detter J.C."/>
            <person name="Han C."/>
            <person name="Tapia R."/>
            <person name="Land M."/>
            <person name="Hauser L."/>
            <person name="Kyrpides N."/>
            <person name="Ivanova N."/>
            <person name="Ovchinnikova G."/>
            <person name="Pagani I."/>
            <person name="Mead D."/>
            <person name="Brumm P."/>
            <person name="Woyke T."/>
        </authorList>
    </citation>
    <scope>NUCLEOTIDE SEQUENCE [LARGE SCALE GENOMIC DNA]</scope>
    <source>
        <strain evidence="3">ATCC 13127 / NRRL B-14078</strain>
    </source>
</reference>
<organism evidence="2 3">
    <name type="scientific">Cellulomonas gilvus (strain ATCC 13127 / NRRL B-14078)</name>
    <name type="common">Cellvibrio gilvus</name>
    <dbReference type="NCBI Taxonomy" id="593907"/>
    <lineage>
        <taxon>Bacteria</taxon>
        <taxon>Bacillati</taxon>
        <taxon>Actinomycetota</taxon>
        <taxon>Actinomycetes</taxon>
        <taxon>Micrococcales</taxon>
        <taxon>Cellulomonadaceae</taxon>
        <taxon>Cellulomonas</taxon>
    </lineage>
</organism>
<gene>
    <name evidence="2" type="ordered locus">Celgi_2912</name>
</gene>
<proteinExistence type="predicted"/>
<evidence type="ECO:0000313" key="3">
    <source>
        <dbReference type="Proteomes" id="UP000000485"/>
    </source>
</evidence>
<dbReference type="EMBL" id="CP002665">
    <property type="protein sequence ID" value="AEI13405.1"/>
    <property type="molecule type" value="Genomic_DNA"/>
</dbReference>
<dbReference type="AlphaFoldDB" id="F8A5W5"/>
<name>F8A5W5_CELGA</name>
<protein>
    <recommendedName>
        <fullName evidence="1">DUF1540 domain-containing protein</fullName>
    </recommendedName>
</protein>